<proteinExistence type="inferred from homology"/>
<gene>
    <name evidence="3" type="ORF">LPAF129_02630</name>
</gene>
<evidence type="ECO:0000256" key="2">
    <source>
        <dbReference type="ARBA" id="ARBA00022801"/>
    </source>
</evidence>
<dbReference type="SUPFAM" id="SSF101478">
    <property type="entry name" value="ADP-ribosylglycohydrolase"/>
    <property type="match status" value="1"/>
</dbReference>
<dbReference type="EMBL" id="BQXH01000002">
    <property type="protein sequence ID" value="GKS80578.1"/>
    <property type="molecule type" value="Genomic_DNA"/>
</dbReference>
<evidence type="ECO:0000313" key="4">
    <source>
        <dbReference type="Proteomes" id="UP001055149"/>
    </source>
</evidence>
<evidence type="ECO:0000313" key="3">
    <source>
        <dbReference type="EMBL" id="GKS80578.1"/>
    </source>
</evidence>
<dbReference type="InterPro" id="IPR005502">
    <property type="entry name" value="Ribosyl_crysJ1"/>
</dbReference>
<comment type="similarity">
    <text evidence="1">Belongs to the ADP-ribosylglycohydrolase family.</text>
</comment>
<dbReference type="RefSeq" id="WP_244054258.1">
    <property type="nucleotide sequence ID" value="NZ_BQXH01000002.1"/>
</dbReference>
<evidence type="ECO:0008006" key="5">
    <source>
        <dbReference type="Google" id="ProtNLM"/>
    </source>
</evidence>
<accession>A0ABQ5JFE3</accession>
<sequence length="487" mass="53732">MKELVVPFGTIWLELAREKIDFEVIDVTQQFNQSANAHERISGGVVLVPRILLGRQEGILQLKGDFELKSITGTNDETVVGEWVSHDYYLEMGACSHDECMENFVQGSHGFPAYQFGSSKPQVILFQLSYKKQVEVDLQNPDFSLTNSLEMLSEVLGRRTSIANCLLGGALGDALGYPIEFDNLAAIDEKYGNAGITFGNFVGQPLASDDTQMTLFTASGLLLAGDDKLSNVWQAYQDWLDTQFKTNRSELSHEPVSWLVDQPEMFASREPGRTCLFTIMRNQAGTLKEPINDSKGCGGVMRVAPFGLLTNDSSLTEVARLGAETSALTHGHQMSSLASAFVAVLVRLEMCFVTRLKQNITEALAVVRETFADYEELAAFSELVEQAESLAENSRTDSENLLELGEGWVAEETVAIAIYCALKYQTQPLKAIEVAVNHQGDSDSTGSLAGQIVGLCQTDTNWWPEKFVEELDLSEVIFTMVDRILTK</sequence>
<organism evidence="3 4">
    <name type="scientific">Ligilactobacillus pabuli</name>
    <dbReference type="NCBI Taxonomy" id="2886039"/>
    <lineage>
        <taxon>Bacteria</taxon>
        <taxon>Bacillati</taxon>
        <taxon>Bacillota</taxon>
        <taxon>Bacilli</taxon>
        <taxon>Lactobacillales</taxon>
        <taxon>Lactobacillaceae</taxon>
        <taxon>Ligilactobacillus</taxon>
    </lineage>
</organism>
<dbReference type="Pfam" id="PF03747">
    <property type="entry name" value="ADP_ribosyl_GH"/>
    <property type="match status" value="1"/>
</dbReference>
<dbReference type="PANTHER" id="PTHR16222:SF24">
    <property type="entry name" value="ADP-RIBOSYLHYDROLASE ARH3"/>
    <property type="match status" value="1"/>
</dbReference>
<dbReference type="InterPro" id="IPR050792">
    <property type="entry name" value="ADP-ribosylglycohydrolase"/>
</dbReference>
<dbReference type="Proteomes" id="UP001055149">
    <property type="component" value="Unassembled WGS sequence"/>
</dbReference>
<dbReference type="PANTHER" id="PTHR16222">
    <property type="entry name" value="ADP-RIBOSYLGLYCOHYDROLASE"/>
    <property type="match status" value="1"/>
</dbReference>
<protein>
    <recommendedName>
        <fullName evidence="5">ADP-ribosylglycohydrolase</fullName>
    </recommendedName>
</protein>
<name>A0ABQ5JFE3_9LACO</name>
<evidence type="ECO:0000256" key="1">
    <source>
        <dbReference type="ARBA" id="ARBA00010702"/>
    </source>
</evidence>
<reference evidence="3" key="1">
    <citation type="journal article" date="2022" name="Int. J. Syst. Evol. Microbiol.">
        <title>A novel species of lactic acid bacteria, Ligilactobacillus pabuli sp. nov., isolated from alfalfa silage.</title>
        <authorList>
            <person name="Tohno M."/>
            <person name="Tanizawa Y."/>
            <person name="Sawada H."/>
            <person name="Sakamoto M."/>
            <person name="Ohkuma M."/>
            <person name="Kobayashi H."/>
        </authorList>
    </citation>
    <scope>NUCLEOTIDE SEQUENCE</scope>
    <source>
        <strain evidence="3">AF129</strain>
    </source>
</reference>
<dbReference type="Gene3D" id="1.10.4080.10">
    <property type="entry name" value="ADP-ribosylation/Crystallin J1"/>
    <property type="match status" value="1"/>
</dbReference>
<dbReference type="InterPro" id="IPR036705">
    <property type="entry name" value="Ribosyl_crysJ1_sf"/>
</dbReference>
<keyword evidence="4" id="KW-1185">Reference proteome</keyword>
<keyword evidence="2" id="KW-0378">Hydrolase</keyword>
<comment type="caution">
    <text evidence="3">The sequence shown here is derived from an EMBL/GenBank/DDBJ whole genome shotgun (WGS) entry which is preliminary data.</text>
</comment>